<dbReference type="PANTHER" id="PTHR18841:SF0">
    <property type="entry name" value="VITELLINE MEMBRANE OUTER LAYER 1 HOMOLOG A-RELATED"/>
    <property type="match status" value="1"/>
</dbReference>
<organism evidence="4 5">
    <name type="scientific">Channa striata</name>
    <name type="common">Snakehead murrel</name>
    <name type="synonym">Ophicephalus striatus</name>
    <dbReference type="NCBI Taxonomy" id="64152"/>
    <lineage>
        <taxon>Eukaryota</taxon>
        <taxon>Metazoa</taxon>
        <taxon>Chordata</taxon>
        <taxon>Craniata</taxon>
        <taxon>Vertebrata</taxon>
        <taxon>Euteleostomi</taxon>
        <taxon>Actinopterygii</taxon>
        <taxon>Neopterygii</taxon>
        <taxon>Teleostei</taxon>
        <taxon>Neoteleostei</taxon>
        <taxon>Acanthomorphata</taxon>
        <taxon>Anabantaria</taxon>
        <taxon>Anabantiformes</taxon>
        <taxon>Channoidei</taxon>
        <taxon>Channidae</taxon>
        <taxon>Channa</taxon>
    </lineage>
</organism>
<dbReference type="InterPro" id="IPR005515">
    <property type="entry name" value="VOMI"/>
</dbReference>
<dbReference type="InterPro" id="IPR044929">
    <property type="entry name" value="DNA/RNA_non-sp_Endonuclease_sf"/>
</dbReference>
<dbReference type="InterPro" id="IPR036706">
    <property type="entry name" value="VOMI_sf"/>
</dbReference>
<feature type="compositionally biased region" description="Basic and acidic residues" evidence="1">
    <location>
        <begin position="301"/>
        <end position="312"/>
    </location>
</feature>
<dbReference type="SUPFAM" id="SSF51092">
    <property type="entry name" value="Vitelline membrane outer protein-I (VMO-I)"/>
    <property type="match status" value="1"/>
</dbReference>
<dbReference type="EMBL" id="JAUPFM010000005">
    <property type="protein sequence ID" value="KAK2850864.1"/>
    <property type="molecule type" value="Genomic_DNA"/>
</dbReference>
<evidence type="ECO:0000313" key="5">
    <source>
        <dbReference type="Proteomes" id="UP001187415"/>
    </source>
</evidence>
<feature type="region of interest" description="Disordered" evidence="1">
    <location>
        <begin position="288"/>
        <end position="312"/>
    </location>
</feature>
<comment type="caution">
    <text evidence="4">The sequence shown here is derived from an EMBL/GenBank/DDBJ whole genome shotgun (WGS) entry which is preliminary data.</text>
</comment>
<protein>
    <recommendedName>
        <fullName evidence="3">DNA/RNA non-specific endonuclease/pyrophosphatase/phosphodiesterase domain-containing protein</fullName>
    </recommendedName>
</protein>
<keyword evidence="2" id="KW-0732">Signal</keyword>
<feature type="domain" description="DNA/RNA non-specific endonuclease/pyrophosphatase/phosphodiesterase" evidence="3">
    <location>
        <begin position="215"/>
        <end position="298"/>
    </location>
</feature>
<gene>
    <name evidence="4" type="ORF">Q5P01_007140</name>
</gene>
<dbReference type="PANTHER" id="PTHR18841">
    <property type="entry name" value="VITELLINE MEMBRANE OUTER LAYER PROTEIN I-RELATED"/>
    <property type="match status" value="1"/>
</dbReference>
<dbReference type="Pfam" id="PF01223">
    <property type="entry name" value="Endonuclease_NS"/>
    <property type="match status" value="1"/>
</dbReference>
<sequence length="312" mass="34599">MQQLRLIISHLFLLLWMPWVSGQSRHLAVGNGGPWGDWGRMELCPEGHYASGFSLKVERNQGRGDDTALNGIRLYCVDPGNNVNGQYTTIESSVGSWGEWTSVKWCLSQYLVSFMLRVEPHQGDGDDTAANNIKFSCSGSGGQLDGNGLTWGSWGDWSNKCSRGAICGLQTRVEGYQGDGDDTALNDLSKNENTDYTYMESMTSYTAEESRVIKVKQATNEDYSNTDYAKGHLNPSSFHCRKDERKATFTLTNSAPMDACFYRVHWKNREAAVKKILEAQDPSGTAYLVTGTVPSNSRLPKQGDLDDEKGFP</sequence>
<reference evidence="4" key="1">
    <citation type="submission" date="2023-07" db="EMBL/GenBank/DDBJ databases">
        <title>Chromosome-level Genome Assembly of Striped Snakehead (Channa striata).</title>
        <authorList>
            <person name="Liu H."/>
        </authorList>
    </citation>
    <scope>NUCLEOTIDE SEQUENCE</scope>
    <source>
        <strain evidence="4">Gz</strain>
        <tissue evidence="4">Muscle</tissue>
    </source>
</reference>
<dbReference type="GO" id="GO:0016787">
    <property type="term" value="F:hydrolase activity"/>
    <property type="evidence" value="ECO:0007669"/>
    <property type="project" value="InterPro"/>
</dbReference>
<evidence type="ECO:0000259" key="3">
    <source>
        <dbReference type="Pfam" id="PF01223"/>
    </source>
</evidence>
<dbReference type="GO" id="GO:0005615">
    <property type="term" value="C:extracellular space"/>
    <property type="evidence" value="ECO:0007669"/>
    <property type="project" value="TreeGrafter"/>
</dbReference>
<evidence type="ECO:0000313" key="4">
    <source>
        <dbReference type="EMBL" id="KAK2850864.1"/>
    </source>
</evidence>
<dbReference type="Proteomes" id="UP001187415">
    <property type="component" value="Unassembled WGS sequence"/>
</dbReference>
<proteinExistence type="predicted"/>
<dbReference type="AlphaFoldDB" id="A0AA88N7L7"/>
<evidence type="ECO:0000256" key="2">
    <source>
        <dbReference type="SAM" id="SignalP"/>
    </source>
</evidence>
<name>A0AA88N7L7_CHASR</name>
<dbReference type="CDD" id="cd00220">
    <property type="entry name" value="VMO-I"/>
    <property type="match status" value="1"/>
</dbReference>
<keyword evidence="5" id="KW-1185">Reference proteome</keyword>
<accession>A0AA88N7L7</accession>
<dbReference type="InterPro" id="IPR044925">
    <property type="entry name" value="His-Me_finger_sf"/>
</dbReference>
<dbReference type="GO" id="GO:0046872">
    <property type="term" value="F:metal ion binding"/>
    <property type="evidence" value="ECO:0007669"/>
    <property type="project" value="InterPro"/>
</dbReference>
<dbReference type="InterPro" id="IPR001604">
    <property type="entry name" value="Endo_G_ENPP1-like_dom"/>
</dbReference>
<dbReference type="SUPFAM" id="SSF54060">
    <property type="entry name" value="His-Me finger endonucleases"/>
    <property type="match status" value="1"/>
</dbReference>
<dbReference type="Gene3D" id="2.100.10.20">
    <property type="entry name" value="Vitelline membrane outer layer protein I (VOMI)"/>
    <property type="match status" value="1"/>
</dbReference>
<evidence type="ECO:0000256" key="1">
    <source>
        <dbReference type="SAM" id="MobiDB-lite"/>
    </source>
</evidence>
<feature type="chain" id="PRO_5041728131" description="DNA/RNA non-specific endonuclease/pyrophosphatase/phosphodiesterase domain-containing protein" evidence="2">
    <location>
        <begin position="23"/>
        <end position="312"/>
    </location>
</feature>
<dbReference type="GO" id="GO:0003676">
    <property type="term" value="F:nucleic acid binding"/>
    <property type="evidence" value="ECO:0007669"/>
    <property type="project" value="InterPro"/>
</dbReference>
<dbReference type="Pfam" id="PF03762">
    <property type="entry name" value="VOMI"/>
    <property type="match status" value="1"/>
</dbReference>
<feature type="signal peptide" evidence="2">
    <location>
        <begin position="1"/>
        <end position="22"/>
    </location>
</feature>
<dbReference type="Gene3D" id="3.40.570.10">
    <property type="entry name" value="Extracellular Endonuclease, subunit A"/>
    <property type="match status" value="1"/>
</dbReference>